<dbReference type="Pfam" id="PF00355">
    <property type="entry name" value="Rieske"/>
    <property type="match status" value="1"/>
</dbReference>
<evidence type="ECO:0000256" key="4">
    <source>
        <dbReference type="ARBA" id="ARBA00023014"/>
    </source>
</evidence>
<keyword evidence="2" id="KW-0479">Metal-binding</keyword>
<dbReference type="PANTHER" id="PTHR21496">
    <property type="entry name" value="FERREDOXIN-RELATED"/>
    <property type="match status" value="1"/>
</dbReference>
<sequence>MTEHVLGAVDEIPQGEGRAYAVDGRQVAVFRLRDGSLRALDAVCPHLGGPLADALIDDAKVVCPLHNRTYSLHDGTELSVDGPGVRVYPVHTDADGTIHLQLTP</sequence>
<dbReference type="PANTHER" id="PTHR21496:SF23">
    <property type="entry name" value="3-PHENYLPROPIONATE_CINNAMIC ACID DIOXYGENASE FERREDOXIN SUBUNIT"/>
    <property type="match status" value="1"/>
</dbReference>
<dbReference type="Proteomes" id="UP000621454">
    <property type="component" value="Unassembled WGS sequence"/>
</dbReference>
<evidence type="ECO:0000313" key="6">
    <source>
        <dbReference type="EMBL" id="GGB40541.1"/>
    </source>
</evidence>
<dbReference type="GO" id="GO:0046872">
    <property type="term" value="F:metal ion binding"/>
    <property type="evidence" value="ECO:0007669"/>
    <property type="project" value="UniProtKB-KW"/>
</dbReference>
<comment type="caution">
    <text evidence="6">The sequence shown here is derived from an EMBL/GenBank/DDBJ whole genome shotgun (WGS) entry which is preliminary data.</text>
</comment>
<evidence type="ECO:0000256" key="2">
    <source>
        <dbReference type="ARBA" id="ARBA00022723"/>
    </source>
</evidence>
<keyword evidence="3" id="KW-0408">Iron</keyword>
<reference evidence="6" key="1">
    <citation type="journal article" date="2014" name="Int. J. Syst. Evol. Microbiol.">
        <title>Complete genome sequence of Corynebacterium casei LMG S-19264T (=DSM 44701T), isolated from a smear-ripened cheese.</title>
        <authorList>
            <consortium name="US DOE Joint Genome Institute (JGI-PGF)"/>
            <person name="Walter F."/>
            <person name="Albersmeier A."/>
            <person name="Kalinowski J."/>
            <person name="Ruckert C."/>
        </authorList>
    </citation>
    <scope>NUCLEOTIDE SEQUENCE</scope>
    <source>
        <strain evidence="6">CGMCC 1.12827</strain>
    </source>
</reference>
<dbReference type="SUPFAM" id="SSF50022">
    <property type="entry name" value="ISP domain"/>
    <property type="match status" value="1"/>
</dbReference>
<dbReference type="GO" id="GO:0016705">
    <property type="term" value="F:oxidoreductase activity, acting on paired donors, with incorporation or reduction of molecular oxygen"/>
    <property type="evidence" value="ECO:0007669"/>
    <property type="project" value="UniProtKB-ARBA"/>
</dbReference>
<evidence type="ECO:0000256" key="1">
    <source>
        <dbReference type="ARBA" id="ARBA00022714"/>
    </source>
</evidence>
<dbReference type="InterPro" id="IPR017941">
    <property type="entry name" value="Rieske_2Fe-2S"/>
</dbReference>
<name>A0A916TEQ7_9ACTN</name>
<dbReference type="PROSITE" id="PS51296">
    <property type="entry name" value="RIESKE"/>
    <property type="match status" value="1"/>
</dbReference>
<keyword evidence="4" id="KW-0411">Iron-sulfur</keyword>
<gene>
    <name evidence="6" type="ORF">GCM10011489_30150</name>
</gene>
<protein>
    <submittedName>
        <fullName evidence="6">tRNA-(Guanine-N1)-methyltransferase</fullName>
    </submittedName>
</protein>
<proteinExistence type="predicted"/>
<dbReference type="RefSeq" id="WP_188587409.1">
    <property type="nucleotide sequence ID" value="NZ_BMGC01000026.1"/>
</dbReference>
<dbReference type="GO" id="GO:0051537">
    <property type="term" value="F:2 iron, 2 sulfur cluster binding"/>
    <property type="evidence" value="ECO:0007669"/>
    <property type="project" value="UniProtKB-KW"/>
</dbReference>
<dbReference type="Gene3D" id="2.102.10.10">
    <property type="entry name" value="Rieske [2Fe-2S] iron-sulphur domain"/>
    <property type="match status" value="1"/>
</dbReference>
<dbReference type="AlphaFoldDB" id="A0A916TEQ7"/>
<evidence type="ECO:0000259" key="5">
    <source>
        <dbReference type="PROSITE" id="PS51296"/>
    </source>
</evidence>
<reference evidence="6" key="2">
    <citation type="submission" date="2020-09" db="EMBL/GenBank/DDBJ databases">
        <authorList>
            <person name="Sun Q."/>
            <person name="Zhou Y."/>
        </authorList>
    </citation>
    <scope>NUCLEOTIDE SEQUENCE</scope>
    <source>
        <strain evidence="6">CGMCC 1.12827</strain>
    </source>
</reference>
<accession>A0A916TEQ7</accession>
<keyword evidence="7" id="KW-1185">Reference proteome</keyword>
<feature type="domain" description="Rieske" evidence="5">
    <location>
        <begin position="4"/>
        <end position="99"/>
    </location>
</feature>
<dbReference type="EMBL" id="BMGC01000026">
    <property type="protein sequence ID" value="GGB40541.1"/>
    <property type="molecule type" value="Genomic_DNA"/>
</dbReference>
<evidence type="ECO:0000313" key="7">
    <source>
        <dbReference type="Proteomes" id="UP000621454"/>
    </source>
</evidence>
<dbReference type="GO" id="GO:0004497">
    <property type="term" value="F:monooxygenase activity"/>
    <property type="evidence" value="ECO:0007669"/>
    <property type="project" value="UniProtKB-ARBA"/>
</dbReference>
<organism evidence="6 7">
    <name type="scientific">Gordonia jinhuaensis</name>
    <dbReference type="NCBI Taxonomy" id="1517702"/>
    <lineage>
        <taxon>Bacteria</taxon>
        <taxon>Bacillati</taxon>
        <taxon>Actinomycetota</taxon>
        <taxon>Actinomycetes</taxon>
        <taxon>Mycobacteriales</taxon>
        <taxon>Gordoniaceae</taxon>
        <taxon>Gordonia</taxon>
    </lineage>
</organism>
<keyword evidence="1" id="KW-0001">2Fe-2S</keyword>
<dbReference type="InterPro" id="IPR036922">
    <property type="entry name" value="Rieske_2Fe-2S_sf"/>
</dbReference>
<evidence type="ECO:0000256" key="3">
    <source>
        <dbReference type="ARBA" id="ARBA00023004"/>
    </source>
</evidence>